<dbReference type="InterPro" id="IPR022313">
    <property type="entry name" value="Phe/His_NH3-lyase_AS"/>
</dbReference>
<dbReference type="GO" id="GO:0016841">
    <property type="term" value="F:ammonia-lyase activity"/>
    <property type="evidence" value="ECO:0007669"/>
    <property type="project" value="InterPro"/>
</dbReference>
<dbReference type="RefSeq" id="XP_020121620.1">
    <property type="nucleotide sequence ID" value="XM_020265617.1"/>
</dbReference>
<gene>
    <name evidence="3" type="ORF">UA08_03329</name>
</gene>
<dbReference type="CDD" id="cd00332">
    <property type="entry name" value="PAL-HAL"/>
    <property type="match status" value="1"/>
</dbReference>
<evidence type="ECO:0000256" key="1">
    <source>
        <dbReference type="ARBA" id="ARBA00007238"/>
    </source>
</evidence>
<dbReference type="Gene3D" id="1.10.274.20">
    <property type="entry name" value="Phenylalanine ammonia-lyase 1, domain 3"/>
    <property type="match status" value="1"/>
</dbReference>
<dbReference type="InterPro" id="IPR001106">
    <property type="entry name" value="Aromatic_Lyase"/>
</dbReference>
<comment type="caution">
    <text evidence="3">The sequence shown here is derived from an EMBL/GenBank/DDBJ whole genome shotgun (WGS) entry which is preliminary data.</text>
</comment>
<dbReference type="InterPro" id="IPR008948">
    <property type="entry name" value="L-Aspartase-like"/>
</dbReference>
<evidence type="ECO:0000313" key="4">
    <source>
        <dbReference type="Proteomes" id="UP000214365"/>
    </source>
</evidence>
<dbReference type="EMBL" id="LFMY01000004">
    <property type="protein sequence ID" value="OKL61499.1"/>
    <property type="molecule type" value="Genomic_DNA"/>
</dbReference>
<proteinExistence type="inferred from homology"/>
<dbReference type="AlphaFoldDB" id="A0A225B0K4"/>
<evidence type="ECO:0000256" key="2">
    <source>
        <dbReference type="RuleBase" id="RU003954"/>
    </source>
</evidence>
<dbReference type="SUPFAM" id="SSF48557">
    <property type="entry name" value="L-aspartase-like"/>
    <property type="match status" value="1"/>
</dbReference>
<sequence>MTMNKTILSHWDSFSTKAQSKNCREALNGSNLDVATVVAVAKHGALSEIEQNALEAVENSANVLESKLAAGEVIYGVNTGFGGSANTRTDAVEDLQQNLLRMLQYGVLHTPLVLERSNEPMKGEYQALPDNAFKPPEFPLSDAATSTCMPESWVRASMLIRLNSLLSGLSGVKQDTIMTLAKLVDKRITPRVPLRGSISASGDLSPLAYIGGVIQGSPTMTVMADDASGVRRLRRADQALLDQGVSPIKLRAKEGLAIVNGTAVSAAVGALALHEALGQAALAQVLTAMSVEAMSGTDESFKPLFGKARPHPGQIDVSNAIHYFLANSKLINREGGANTGELRQDRYSLRTAPQWIGPVLEDLSLAHEQVSIELKSVTDNPLVDWEAGGDILHGGNFQAKVVTSALEKTRQGLQTIGRILFSQCTEMINPATNHGLPPNLVAGDPSRSFIWKGTDIMIAALQAELGFLANPVGSHVQTAEMNNQAVNSLALISGRYTLQAVEVLTQLMAAHLLALCQALDLRVLRIKFLDAFSQDFLKMTQTAFDPYLKDHDTEFFESLWQGFCRNLEGLGGEDSATRFKSAVEALQSAILERIVFRETTLTALKSWISQCAEKGEDTYEIIRLEYGTSPQAAPYLGCASARLYKYVREELQIPFVYDDAVLDSARPDGTTIGNMITRICEALQSGALYSVVMECFRDALQGTERVGLNFPASMPVRSNFDGRRAANVEGFNIDMTLSVNSAKHVKTPVISGQLFLENLELFHHLGSAVNHVK</sequence>
<dbReference type="Gene3D" id="1.20.200.10">
    <property type="entry name" value="Fumarase/aspartase (Central domain)"/>
    <property type="match status" value="1"/>
</dbReference>
<dbReference type="Gene3D" id="1.10.275.10">
    <property type="entry name" value="Fumarase/aspartase (N-terminal domain)"/>
    <property type="match status" value="1"/>
</dbReference>
<dbReference type="Pfam" id="PF00221">
    <property type="entry name" value="Lyase_aromatic"/>
    <property type="match status" value="1"/>
</dbReference>
<accession>A0A225B0K4</accession>
<dbReference type="GeneID" id="31003084"/>
<keyword evidence="4" id="KW-1185">Reference proteome</keyword>
<dbReference type="PANTHER" id="PTHR10362">
    <property type="entry name" value="HISTIDINE AMMONIA-LYASE"/>
    <property type="match status" value="1"/>
</dbReference>
<evidence type="ECO:0000313" key="3">
    <source>
        <dbReference type="EMBL" id="OKL61499.1"/>
    </source>
</evidence>
<dbReference type="STRING" id="1441469.A0A225B0K4"/>
<comment type="similarity">
    <text evidence="1 2">Belongs to the PAL/histidase family.</text>
</comment>
<name>A0A225B0K4_TALAT</name>
<dbReference type="Proteomes" id="UP000214365">
    <property type="component" value="Unassembled WGS sequence"/>
</dbReference>
<reference evidence="3 4" key="1">
    <citation type="submission" date="2015-06" db="EMBL/GenBank/DDBJ databases">
        <title>Talaromyces atroroseus IBT 11181 draft genome.</title>
        <authorList>
            <person name="Rasmussen K.B."/>
            <person name="Rasmussen S."/>
            <person name="Petersen B."/>
            <person name="Sicheritz-Ponten T."/>
            <person name="Mortensen U.H."/>
            <person name="Thrane U."/>
        </authorList>
    </citation>
    <scope>NUCLEOTIDE SEQUENCE [LARGE SCALE GENOMIC DNA]</scope>
    <source>
        <strain evidence="3 4">IBT 11181</strain>
    </source>
</reference>
<dbReference type="NCBIfam" id="TIGR01226">
    <property type="entry name" value="phe_am_lyase"/>
    <property type="match status" value="1"/>
</dbReference>
<dbReference type="GO" id="GO:0006559">
    <property type="term" value="P:L-phenylalanine catabolic process"/>
    <property type="evidence" value="ECO:0007669"/>
    <property type="project" value="InterPro"/>
</dbReference>
<dbReference type="InterPro" id="IPR005922">
    <property type="entry name" value="Phe_NH3-lyase"/>
</dbReference>
<dbReference type="InterPro" id="IPR024083">
    <property type="entry name" value="Fumarase/histidase_N"/>
</dbReference>
<dbReference type="PROSITE" id="PS00488">
    <property type="entry name" value="PAL_HISTIDASE"/>
    <property type="match status" value="1"/>
</dbReference>
<dbReference type="InterPro" id="IPR023144">
    <property type="entry name" value="Phe_NH3-lyase_shielding_dom_sf"/>
</dbReference>
<keyword evidence="2" id="KW-0456">Lyase</keyword>
<evidence type="ECO:0008006" key="5">
    <source>
        <dbReference type="Google" id="ProtNLM"/>
    </source>
</evidence>
<organism evidence="3 4">
    <name type="scientific">Talaromyces atroroseus</name>
    <dbReference type="NCBI Taxonomy" id="1441469"/>
    <lineage>
        <taxon>Eukaryota</taxon>
        <taxon>Fungi</taxon>
        <taxon>Dikarya</taxon>
        <taxon>Ascomycota</taxon>
        <taxon>Pezizomycotina</taxon>
        <taxon>Eurotiomycetes</taxon>
        <taxon>Eurotiomycetidae</taxon>
        <taxon>Eurotiales</taxon>
        <taxon>Trichocomaceae</taxon>
        <taxon>Talaromyces</taxon>
        <taxon>Talaromyces sect. Trachyspermi</taxon>
    </lineage>
</organism>
<protein>
    <recommendedName>
        <fullName evidence="5">Phenylalanine ammonia-lyase</fullName>
    </recommendedName>
</protein>
<dbReference type="GO" id="GO:0005737">
    <property type="term" value="C:cytoplasm"/>
    <property type="evidence" value="ECO:0007669"/>
    <property type="project" value="InterPro"/>
</dbReference>
<dbReference type="OrthoDB" id="10051290at2759"/>